<evidence type="ECO:0000313" key="3">
    <source>
        <dbReference type="EMBL" id="EDM98291.1"/>
    </source>
</evidence>
<dbReference type="eggNOG" id="COG4219">
    <property type="taxonomic scope" value="Bacteria"/>
</dbReference>
<keyword evidence="1" id="KW-0472">Membrane</keyword>
<keyword evidence="1" id="KW-1133">Transmembrane helix</keyword>
<dbReference type="InterPro" id="IPR008756">
    <property type="entry name" value="Peptidase_M56"/>
</dbReference>
<sequence length="432" mass="48538">MSLFQMSVAGGVLILFIVVIRALAIHRLPKTTFLALWMIAALRLLLPFSIPLPFNIHIGLDVFSDVVQELPSGNIASTLPGDSPPSYDIGTAVPSPATEHISTFEILWLVGVLLLAIYFSISYFRSMRKFRMSIPDNTPYIQNWLTAHQISRPLAVRSSDLISSPLTYGILHPVILLPKKLDRNDQAALKYVLTHEYVHIRRFDAITKILFAAVLCIHWFNPLVWVMYVLANRDMELSCDAWVIRMLGEKNRSSYALMLIKMEERRSGMSALCSHLGKNAISERIEAIMKFKKTSILACAFALVLVVGATTAFATSTGAWREFDLDDLNLTEGHTGTETDNMKIVDSEDIPDQVKDLDQFDLTEGQVGTQSNGMKMIDPSDTRGQILDTDDLNLVEGNVGTETSSMKMFEYTPEEWNDIQQKIDNGELVWQY</sequence>
<dbReference type="AlphaFoldDB" id="A6P0E1"/>
<dbReference type="Pfam" id="PF05569">
    <property type="entry name" value="Peptidase_M56"/>
    <property type="match status" value="1"/>
</dbReference>
<protein>
    <submittedName>
        <fullName evidence="3">Peptidase, M56 family</fullName>
    </submittedName>
</protein>
<dbReference type="Proteomes" id="UP000003639">
    <property type="component" value="Unassembled WGS sequence"/>
</dbReference>
<keyword evidence="1" id="KW-0812">Transmembrane</keyword>
<feature type="transmembrane region" description="Helical" evidence="1">
    <location>
        <begin position="295"/>
        <end position="314"/>
    </location>
</feature>
<organism evidence="3 4">
    <name type="scientific">Pseudoflavonifractor capillosus ATCC 29799</name>
    <dbReference type="NCBI Taxonomy" id="411467"/>
    <lineage>
        <taxon>Bacteria</taxon>
        <taxon>Bacillati</taxon>
        <taxon>Bacillota</taxon>
        <taxon>Clostridia</taxon>
        <taxon>Eubacteriales</taxon>
        <taxon>Oscillospiraceae</taxon>
        <taxon>Pseudoflavonifractor</taxon>
    </lineage>
</organism>
<dbReference type="STRING" id="411467.BACCAP_03951"/>
<dbReference type="RefSeq" id="WP_006574437.1">
    <property type="nucleotide sequence ID" value="NZ_AAXG02000041.1"/>
</dbReference>
<proteinExistence type="predicted"/>
<keyword evidence="4" id="KW-1185">Reference proteome</keyword>
<gene>
    <name evidence="3" type="ORF">BACCAP_03951</name>
</gene>
<evidence type="ECO:0000259" key="2">
    <source>
        <dbReference type="Pfam" id="PF05569"/>
    </source>
</evidence>
<comment type="caution">
    <text evidence="3">The sequence shown here is derived from an EMBL/GenBank/DDBJ whole genome shotgun (WGS) entry which is preliminary data.</text>
</comment>
<dbReference type="InterPro" id="IPR052173">
    <property type="entry name" value="Beta-lactam_resp_regulator"/>
</dbReference>
<feature type="transmembrane region" description="Helical" evidence="1">
    <location>
        <begin position="106"/>
        <end position="124"/>
    </location>
</feature>
<dbReference type="PANTHER" id="PTHR34978">
    <property type="entry name" value="POSSIBLE SENSOR-TRANSDUCER PROTEIN BLAR"/>
    <property type="match status" value="1"/>
</dbReference>
<name>A6P0E1_9FIRM</name>
<feature type="domain" description="Peptidase M56" evidence="2">
    <location>
        <begin position="3"/>
        <end position="288"/>
    </location>
</feature>
<reference evidence="3 4" key="2">
    <citation type="submission" date="2007-06" db="EMBL/GenBank/DDBJ databases">
        <title>Draft genome sequence of Pseudoflavonifractor capillosus ATCC 29799.</title>
        <authorList>
            <person name="Sudarsanam P."/>
            <person name="Ley R."/>
            <person name="Guruge J."/>
            <person name="Turnbaugh P.J."/>
            <person name="Mahowald M."/>
            <person name="Liep D."/>
            <person name="Gordon J."/>
        </authorList>
    </citation>
    <scope>NUCLEOTIDE SEQUENCE [LARGE SCALE GENOMIC DNA]</scope>
    <source>
        <strain evidence="3 4">ATCC 29799</strain>
    </source>
</reference>
<feature type="transmembrane region" description="Helical" evidence="1">
    <location>
        <begin position="31"/>
        <end position="50"/>
    </location>
</feature>
<evidence type="ECO:0000256" key="1">
    <source>
        <dbReference type="SAM" id="Phobius"/>
    </source>
</evidence>
<feature type="transmembrane region" description="Helical" evidence="1">
    <location>
        <begin position="6"/>
        <end position="24"/>
    </location>
</feature>
<dbReference type="CDD" id="cd07341">
    <property type="entry name" value="M56_BlaR1_MecR1_like"/>
    <property type="match status" value="1"/>
</dbReference>
<accession>A6P0E1</accession>
<reference evidence="3 4" key="1">
    <citation type="submission" date="2007-04" db="EMBL/GenBank/DDBJ databases">
        <authorList>
            <person name="Fulton L."/>
            <person name="Clifton S."/>
            <person name="Fulton B."/>
            <person name="Xu J."/>
            <person name="Minx P."/>
            <person name="Pepin K.H."/>
            <person name="Johnson M."/>
            <person name="Thiruvilangam P."/>
            <person name="Bhonagiri V."/>
            <person name="Nash W.E."/>
            <person name="Mardis E.R."/>
            <person name="Wilson R.K."/>
        </authorList>
    </citation>
    <scope>NUCLEOTIDE SEQUENCE [LARGE SCALE GENOMIC DNA]</scope>
    <source>
        <strain evidence="3 4">ATCC 29799</strain>
    </source>
</reference>
<evidence type="ECO:0000313" key="4">
    <source>
        <dbReference type="Proteomes" id="UP000003639"/>
    </source>
</evidence>
<dbReference type="EMBL" id="AAXG02000041">
    <property type="protein sequence ID" value="EDM98291.1"/>
    <property type="molecule type" value="Genomic_DNA"/>
</dbReference>
<feature type="transmembrane region" description="Helical" evidence="1">
    <location>
        <begin position="209"/>
        <end position="228"/>
    </location>
</feature>
<dbReference type="PANTHER" id="PTHR34978:SF3">
    <property type="entry name" value="SLR0241 PROTEIN"/>
    <property type="match status" value="1"/>
</dbReference>